<dbReference type="EMBL" id="CABPSR010000034">
    <property type="protein sequence ID" value="VVE85782.1"/>
    <property type="molecule type" value="Genomic_DNA"/>
</dbReference>
<reference evidence="1 2" key="1">
    <citation type="submission" date="2019-08" db="EMBL/GenBank/DDBJ databases">
        <authorList>
            <person name="Peeters C."/>
        </authorList>
    </citation>
    <scope>NUCLEOTIDE SEQUENCE [LARGE SCALE GENOMIC DNA]</scope>
    <source>
        <strain evidence="1 2">LMG 31121</strain>
    </source>
</reference>
<sequence>MAHHRQAVPATTALALQTDTGSSVLDSLRQRYIIQPTLDVIERICAEAITRANRRGHDALAEPLTDTQRHRLDDLLQRRDNGKTTWLAGLPQSTAKPNSRHMLAHIERLRAWQARDLPSGIERLVHQKRLLKIAREGGPMAPADLAKFEPNRRLRELGGPGHSGVCCGLQPGGCGVAERLLGLRG</sequence>
<gene>
    <name evidence="1" type="ORF">PSP31121_05414</name>
</gene>
<evidence type="ECO:0000313" key="1">
    <source>
        <dbReference type="EMBL" id="VVE85782.1"/>
    </source>
</evidence>
<proteinExistence type="predicted"/>
<protein>
    <submittedName>
        <fullName evidence="1">Uncharacterized protein</fullName>
    </submittedName>
</protein>
<dbReference type="AlphaFoldDB" id="A0A5E5BKY7"/>
<dbReference type="Proteomes" id="UP000335538">
    <property type="component" value="Unassembled WGS sequence"/>
</dbReference>
<name>A0A5E5BKY7_9BURK</name>
<evidence type="ECO:0000313" key="2">
    <source>
        <dbReference type="Proteomes" id="UP000335538"/>
    </source>
</evidence>
<organism evidence="1 2">
    <name type="scientific">Pandoraea sputorum</name>
    <dbReference type="NCBI Taxonomy" id="93222"/>
    <lineage>
        <taxon>Bacteria</taxon>
        <taxon>Pseudomonadati</taxon>
        <taxon>Pseudomonadota</taxon>
        <taxon>Betaproteobacteria</taxon>
        <taxon>Burkholderiales</taxon>
        <taxon>Burkholderiaceae</taxon>
        <taxon>Pandoraea</taxon>
    </lineage>
</organism>
<accession>A0A5E5BKY7</accession>